<dbReference type="SMART" id="SM00028">
    <property type="entry name" value="TPR"/>
    <property type="match status" value="3"/>
</dbReference>
<dbReference type="eggNOG" id="ENOG502QPQB">
    <property type="taxonomic scope" value="Eukaryota"/>
</dbReference>
<dbReference type="GO" id="GO:0010105">
    <property type="term" value="P:negative regulation of ethylene-activated signaling pathway"/>
    <property type="evidence" value="ECO:0007669"/>
    <property type="project" value="InterPro"/>
</dbReference>
<proteinExistence type="predicted"/>
<sequence length="159" mass="18650">MSDWVWILVVRLDCYTNALKIKYTRALQGLGRVYHLKKQRKYAYDEMTKLIEKARNNASAFEKRSEYSWRTQLDPLRTYPYRYRAAVLMDDHKETEAIEELSKAIACKPDLQLLHLRAAFFDSMREPADAIRDCEAALSLDPNHSDTIDLYRKASEPQS</sequence>
<evidence type="ECO:0000313" key="1">
    <source>
        <dbReference type="EMBL" id="ESQ46488.1"/>
    </source>
</evidence>
<dbReference type="EMBL" id="KI517426">
    <property type="protein sequence ID" value="ESQ46488.1"/>
    <property type="molecule type" value="Genomic_DNA"/>
</dbReference>
<keyword evidence="2" id="KW-1185">Reference proteome</keyword>
<dbReference type="AlphaFoldDB" id="V4M2R3"/>
<dbReference type="Gramene" id="ESQ46488">
    <property type="protein sequence ID" value="ESQ46488"/>
    <property type="gene ID" value="EUTSA_v10000661mg"/>
</dbReference>
<dbReference type="Proteomes" id="UP000030689">
    <property type="component" value="Unassembled WGS sequence"/>
</dbReference>
<dbReference type="STRING" id="72664.V4M2R3"/>
<protein>
    <submittedName>
        <fullName evidence="1">Uncharacterized protein</fullName>
    </submittedName>
</protein>
<dbReference type="KEGG" id="eus:EUTSA_v10000661mg"/>
<reference evidence="1 2" key="1">
    <citation type="journal article" date="2013" name="Front. Plant Sci.">
        <title>The Reference Genome of the Halophytic Plant Eutrema salsugineum.</title>
        <authorList>
            <person name="Yang R."/>
            <person name="Jarvis D.E."/>
            <person name="Chen H."/>
            <person name="Beilstein M.A."/>
            <person name="Grimwood J."/>
            <person name="Jenkins J."/>
            <person name="Shu S."/>
            <person name="Prochnik S."/>
            <person name="Xin M."/>
            <person name="Ma C."/>
            <person name="Schmutz J."/>
            <person name="Wing R.A."/>
            <person name="Mitchell-Olds T."/>
            <person name="Schumaker K.S."/>
            <person name="Wang X."/>
        </authorList>
    </citation>
    <scope>NUCLEOTIDE SEQUENCE [LARGE SCALE GENOMIC DNA]</scope>
</reference>
<gene>
    <name evidence="1" type="ORF">EUTSA_v10000661mg</name>
</gene>
<dbReference type="InterPro" id="IPR011990">
    <property type="entry name" value="TPR-like_helical_dom_sf"/>
</dbReference>
<dbReference type="PANTHER" id="PTHR44203:SF7">
    <property type="entry name" value="BTB DOMAIN-CONTAINING PROTEIN"/>
    <property type="match status" value="1"/>
</dbReference>
<dbReference type="Gene3D" id="1.25.40.10">
    <property type="entry name" value="Tetratricopeptide repeat domain"/>
    <property type="match status" value="1"/>
</dbReference>
<dbReference type="PANTHER" id="PTHR44203">
    <property type="entry name" value="ETO1-RELATED"/>
    <property type="match status" value="1"/>
</dbReference>
<evidence type="ECO:0000313" key="2">
    <source>
        <dbReference type="Proteomes" id="UP000030689"/>
    </source>
</evidence>
<organism evidence="1 2">
    <name type="scientific">Eutrema salsugineum</name>
    <name type="common">Saltwater cress</name>
    <name type="synonym">Sisymbrium salsugineum</name>
    <dbReference type="NCBI Taxonomy" id="72664"/>
    <lineage>
        <taxon>Eukaryota</taxon>
        <taxon>Viridiplantae</taxon>
        <taxon>Streptophyta</taxon>
        <taxon>Embryophyta</taxon>
        <taxon>Tracheophyta</taxon>
        <taxon>Spermatophyta</taxon>
        <taxon>Magnoliopsida</taxon>
        <taxon>eudicotyledons</taxon>
        <taxon>Gunneridae</taxon>
        <taxon>Pentapetalae</taxon>
        <taxon>rosids</taxon>
        <taxon>malvids</taxon>
        <taxon>Brassicales</taxon>
        <taxon>Brassicaceae</taxon>
        <taxon>Eutremeae</taxon>
        <taxon>Eutrema</taxon>
    </lineage>
</organism>
<dbReference type="InterPro" id="IPR044631">
    <property type="entry name" value="ETO1-like"/>
</dbReference>
<accession>V4M2R3</accession>
<dbReference type="InterPro" id="IPR019734">
    <property type="entry name" value="TPR_rpt"/>
</dbReference>
<dbReference type="SUPFAM" id="SSF48452">
    <property type="entry name" value="TPR-like"/>
    <property type="match status" value="1"/>
</dbReference>
<name>V4M2R3_EUTSA</name>